<dbReference type="EMBL" id="ML995501">
    <property type="protein sequence ID" value="KAF2137655.1"/>
    <property type="molecule type" value="Genomic_DNA"/>
</dbReference>
<sequence length="176" mass="18967">MSAALSALPCLALPCLPLAIPAASLLRRSGLALPYHLLTPGPGTNQPLRTPAPAAQHDDDNNKSTSALTLHHHRPPPKNPTQPLSPVPCPHPCSRPRVRERESQGLKGSRLVSGLPPENAASQNAPRGARRALFLYCLISLCWCCGCFGRVSAMLAFRSEVEEYEEEEDESAYLAS</sequence>
<evidence type="ECO:0000256" key="2">
    <source>
        <dbReference type="SAM" id="Phobius"/>
    </source>
</evidence>
<feature type="chain" id="PRO_5025565125" evidence="3">
    <location>
        <begin position="33"/>
        <end position="176"/>
    </location>
</feature>
<dbReference type="RefSeq" id="XP_033393370.1">
    <property type="nucleotide sequence ID" value="XM_033543542.1"/>
</dbReference>
<gene>
    <name evidence="4" type="ORF">K452DRAFT_312251</name>
</gene>
<evidence type="ECO:0000256" key="1">
    <source>
        <dbReference type="SAM" id="MobiDB-lite"/>
    </source>
</evidence>
<keyword evidence="2" id="KW-0812">Transmembrane</keyword>
<dbReference type="AlphaFoldDB" id="A0A6A6B327"/>
<keyword evidence="2" id="KW-1133">Transmembrane helix</keyword>
<dbReference type="GeneID" id="54301039"/>
<feature type="signal peptide" evidence="3">
    <location>
        <begin position="1"/>
        <end position="32"/>
    </location>
</feature>
<feature type="transmembrane region" description="Helical" evidence="2">
    <location>
        <begin position="133"/>
        <end position="157"/>
    </location>
</feature>
<protein>
    <submittedName>
        <fullName evidence="4">Uncharacterized protein</fullName>
    </submittedName>
</protein>
<feature type="region of interest" description="Disordered" evidence="1">
    <location>
        <begin position="42"/>
        <end position="125"/>
    </location>
</feature>
<reference evidence="4" key="1">
    <citation type="journal article" date="2020" name="Stud. Mycol.">
        <title>101 Dothideomycetes genomes: a test case for predicting lifestyles and emergence of pathogens.</title>
        <authorList>
            <person name="Haridas S."/>
            <person name="Albert R."/>
            <person name="Binder M."/>
            <person name="Bloem J."/>
            <person name="Labutti K."/>
            <person name="Salamov A."/>
            <person name="Andreopoulos B."/>
            <person name="Baker S."/>
            <person name="Barry K."/>
            <person name="Bills G."/>
            <person name="Bluhm B."/>
            <person name="Cannon C."/>
            <person name="Castanera R."/>
            <person name="Culley D."/>
            <person name="Daum C."/>
            <person name="Ezra D."/>
            <person name="Gonzalez J."/>
            <person name="Henrissat B."/>
            <person name="Kuo A."/>
            <person name="Liang C."/>
            <person name="Lipzen A."/>
            <person name="Lutzoni F."/>
            <person name="Magnuson J."/>
            <person name="Mondo S."/>
            <person name="Nolan M."/>
            <person name="Ohm R."/>
            <person name="Pangilinan J."/>
            <person name="Park H.-J."/>
            <person name="Ramirez L."/>
            <person name="Alfaro M."/>
            <person name="Sun H."/>
            <person name="Tritt A."/>
            <person name="Yoshinaga Y."/>
            <person name="Zwiers L.-H."/>
            <person name="Turgeon B."/>
            <person name="Goodwin S."/>
            <person name="Spatafora J."/>
            <person name="Crous P."/>
            <person name="Grigoriev I."/>
        </authorList>
    </citation>
    <scope>NUCLEOTIDE SEQUENCE</scope>
    <source>
        <strain evidence="4">CBS 121167</strain>
    </source>
</reference>
<organism evidence="4 5">
    <name type="scientific">Aplosporella prunicola CBS 121167</name>
    <dbReference type="NCBI Taxonomy" id="1176127"/>
    <lineage>
        <taxon>Eukaryota</taxon>
        <taxon>Fungi</taxon>
        <taxon>Dikarya</taxon>
        <taxon>Ascomycota</taxon>
        <taxon>Pezizomycotina</taxon>
        <taxon>Dothideomycetes</taxon>
        <taxon>Dothideomycetes incertae sedis</taxon>
        <taxon>Botryosphaeriales</taxon>
        <taxon>Aplosporellaceae</taxon>
        <taxon>Aplosporella</taxon>
    </lineage>
</organism>
<keyword evidence="3" id="KW-0732">Signal</keyword>
<evidence type="ECO:0000313" key="5">
    <source>
        <dbReference type="Proteomes" id="UP000799438"/>
    </source>
</evidence>
<feature type="compositionally biased region" description="Pro residues" evidence="1">
    <location>
        <begin position="77"/>
        <end position="93"/>
    </location>
</feature>
<evidence type="ECO:0000256" key="3">
    <source>
        <dbReference type="SAM" id="SignalP"/>
    </source>
</evidence>
<dbReference type="Proteomes" id="UP000799438">
    <property type="component" value="Unassembled WGS sequence"/>
</dbReference>
<name>A0A6A6B327_9PEZI</name>
<keyword evidence="2" id="KW-0472">Membrane</keyword>
<proteinExistence type="predicted"/>
<evidence type="ECO:0000313" key="4">
    <source>
        <dbReference type="EMBL" id="KAF2137655.1"/>
    </source>
</evidence>
<keyword evidence="5" id="KW-1185">Reference proteome</keyword>
<accession>A0A6A6B327</accession>